<evidence type="ECO:0000313" key="2">
    <source>
        <dbReference type="EMBL" id="KIY97912.1"/>
    </source>
</evidence>
<dbReference type="GeneID" id="25727171"/>
<dbReference type="KEGG" id="mng:MNEG_10048"/>
<keyword evidence="3" id="KW-1185">Reference proteome</keyword>
<dbReference type="EMBL" id="KK102379">
    <property type="protein sequence ID" value="KIY97912.1"/>
    <property type="molecule type" value="Genomic_DNA"/>
</dbReference>
<name>A0A0D2JEB1_9CHLO</name>
<dbReference type="Proteomes" id="UP000054498">
    <property type="component" value="Unassembled WGS sequence"/>
</dbReference>
<accession>A0A0D2JEB1</accession>
<dbReference type="AlphaFoldDB" id="A0A0D2JEB1"/>
<organism evidence="2 3">
    <name type="scientific">Monoraphidium neglectum</name>
    <dbReference type="NCBI Taxonomy" id="145388"/>
    <lineage>
        <taxon>Eukaryota</taxon>
        <taxon>Viridiplantae</taxon>
        <taxon>Chlorophyta</taxon>
        <taxon>core chlorophytes</taxon>
        <taxon>Chlorophyceae</taxon>
        <taxon>CS clade</taxon>
        <taxon>Sphaeropleales</taxon>
        <taxon>Selenastraceae</taxon>
        <taxon>Monoraphidium</taxon>
    </lineage>
</organism>
<protein>
    <recommendedName>
        <fullName evidence="1">Agd3 CBM87 domain-containing protein</fullName>
    </recommendedName>
</protein>
<sequence length="221" mass="23228">MDGLGMPYEVVRVDRAAAQPLNFTQLLWNPDGSARYAGYFMAPNLEAIGVLNKSDVLTLWDFQLRTGARSARFGVWPGSIGFAANLASCNAEDRPMTFSAAATTVIGASGINPSATLGNEGLWRCPFAKASATGSCPICAADFAGDCLNPSCTATQVLDFAGGATAGGALVKYADGRESLAFIFDCAAFSPTCMVLGHLSLSWLLHDIIPGQRDVLLTVHQ</sequence>
<dbReference type="RefSeq" id="XP_013896932.1">
    <property type="nucleotide sequence ID" value="XM_014041478.1"/>
</dbReference>
<dbReference type="InterPro" id="IPR056827">
    <property type="entry name" value="CBM87_Agd3"/>
</dbReference>
<evidence type="ECO:0000313" key="3">
    <source>
        <dbReference type="Proteomes" id="UP000054498"/>
    </source>
</evidence>
<feature type="domain" description="Agd3 CBM87" evidence="1">
    <location>
        <begin position="2"/>
        <end position="203"/>
    </location>
</feature>
<gene>
    <name evidence="2" type="ORF">MNEG_10048</name>
</gene>
<reference evidence="2 3" key="1">
    <citation type="journal article" date="2013" name="BMC Genomics">
        <title>Reconstruction of the lipid metabolism for the microalga Monoraphidium neglectum from its genome sequence reveals characteristics suitable for biofuel production.</title>
        <authorList>
            <person name="Bogen C."/>
            <person name="Al-Dilaimi A."/>
            <person name="Albersmeier A."/>
            <person name="Wichmann J."/>
            <person name="Grundmann M."/>
            <person name="Rupp O."/>
            <person name="Lauersen K.J."/>
            <person name="Blifernez-Klassen O."/>
            <person name="Kalinowski J."/>
            <person name="Goesmann A."/>
            <person name="Mussgnug J.H."/>
            <person name="Kruse O."/>
        </authorList>
    </citation>
    <scope>NUCLEOTIDE SEQUENCE [LARGE SCALE GENOMIC DNA]</scope>
    <source>
        <strain evidence="2 3">SAG 48.87</strain>
    </source>
</reference>
<proteinExistence type="predicted"/>
<dbReference type="Pfam" id="PF25116">
    <property type="entry name" value="CBM87_Agd3"/>
    <property type="match status" value="1"/>
</dbReference>
<evidence type="ECO:0000259" key="1">
    <source>
        <dbReference type="Pfam" id="PF25116"/>
    </source>
</evidence>